<gene>
    <name evidence="2" type="ORF">SKAU_G00430640</name>
</gene>
<dbReference type="Proteomes" id="UP001152622">
    <property type="component" value="Unassembled WGS sequence"/>
</dbReference>
<evidence type="ECO:0000256" key="1">
    <source>
        <dbReference type="SAM" id="MobiDB-lite"/>
    </source>
</evidence>
<feature type="compositionally biased region" description="Low complexity" evidence="1">
    <location>
        <begin position="39"/>
        <end position="49"/>
    </location>
</feature>
<evidence type="ECO:0000313" key="3">
    <source>
        <dbReference type="Proteomes" id="UP001152622"/>
    </source>
</evidence>
<comment type="caution">
    <text evidence="2">The sequence shown here is derived from an EMBL/GenBank/DDBJ whole genome shotgun (WGS) entry which is preliminary data.</text>
</comment>
<dbReference type="AlphaFoldDB" id="A0A9Q1E490"/>
<sequence length="148" mass="16636">MKDETRPSATGAHSAGTPRTHPKRQIPRAERAAKSVTATVPFTPLSFTPSPTPERGTIEHTPSPECVPTRLQAEIDRVKRGRTFARPYPQQILRSRRTALRNGTQAEIAALERRSEVSQNRIPKCRQADLAHLEAQSAERWLRSRNEP</sequence>
<organism evidence="2 3">
    <name type="scientific">Synaphobranchus kaupii</name>
    <name type="common">Kaup's arrowtooth eel</name>
    <dbReference type="NCBI Taxonomy" id="118154"/>
    <lineage>
        <taxon>Eukaryota</taxon>
        <taxon>Metazoa</taxon>
        <taxon>Chordata</taxon>
        <taxon>Craniata</taxon>
        <taxon>Vertebrata</taxon>
        <taxon>Euteleostomi</taxon>
        <taxon>Actinopterygii</taxon>
        <taxon>Neopterygii</taxon>
        <taxon>Teleostei</taxon>
        <taxon>Anguilliformes</taxon>
        <taxon>Synaphobranchidae</taxon>
        <taxon>Synaphobranchus</taxon>
    </lineage>
</organism>
<proteinExistence type="predicted"/>
<evidence type="ECO:0000313" key="2">
    <source>
        <dbReference type="EMBL" id="KAJ8331955.1"/>
    </source>
</evidence>
<name>A0A9Q1E490_SYNKA</name>
<accession>A0A9Q1E490</accession>
<reference evidence="2" key="1">
    <citation type="journal article" date="2023" name="Science">
        <title>Genome structures resolve the early diversification of teleost fishes.</title>
        <authorList>
            <person name="Parey E."/>
            <person name="Louis A."/>
            <person name="Montfort J."/>
            <person name="Bouchez O."/>
            <person name="Roques C."/>
            <person name="Iampietro C."/>
            <person name="Lluch J."/>
            <person name="Castinel A."/>
            <person name="Donnadieu C."/>
            <person name="Desvignes T."/>
            <person name="Floi Bucao C."/>
            <person name="Jouanno E."/>
            <person name="Wen M."/>
            <person name="Mejri S."/>
            <person name="Dirks R."/>
            <person name="Jansen H."/>
            <person name="Henkel C."/>
            <person name="Chen W.J."/>
            <person name="Zahm M."/>
            <person name="Cabau C."/>
            <person name="Klopp C."/>
            <person name="Thompson A.W."/>
            <person name="Robinson-Rechavi M."/>
            <person name="Braasch I."/>
            <person name="Lecointre G."/>
            <person name="Bobe J."/>
            <person name="Postlethwait J.H."/>
            <person name="Berthelot C."/>
            <person name="Roest Crollius H."/>
            <person name="Guiguen Y."/>
        </authorList>
    </citation>
    <scope>NUCLEOTIDE SEQUENCE</scope>
    <source>
        <strain evidence="2">WJC10195</strain>
    </source>
</reference>
<dbReference type="EMBL" id="JAINUF010000087">
    <property type="protein sequence ID" value="KAJ8331955.1"/>
    <property type="molecule type" value="Genomic_DNA"/>
</dbReference>
<keyword evidence="3" id="KW-1185">Reference proteome</keyword>
<feature type="region of interest" description="Disordered" evidence="1">
    <location>
        <begin position="1"/>
        <end position="65"/>
    </location>
</feature>
<protein>
    <submittedName>
        <fullName evidence="2">Uncharacterized protein</fullName>
    </submittedName>
</protein>